<evidence type="ECO:0000256" key="16">
    <source>
        <dbReference type="SAM" id="SignalP"/>
    </source>
</evidence>
<feature type="signal peptide" evidence="16">
    <location>
        <begin position="1"/>
        <end position="22"/>
    </location>
</feature>
<evidence type="ECO:0000256" key="8">
    <source>
        <dbReference type="ARBA" id="ARBA00023047"/>
    </source>
</evidence>
<dbReference type="InterPro" id="IPR049712">
    <property type="entry name" value="Poly_export"/>
</dbReference>
<keyword evidence="9" id="KW-0406">Ion transport</keyword>
<keyword evidence="12" id="KW-0564">Palmitate</keyword>
<feature type="chain" id="PRO_5018281088" evidence="16">
    <location>
        <begin position="23"/>
        <end position="767"/>
    </location>
</feature>
<feature type="domain" description="Soluble ligand binding" evidence="18">
    <location>
        <begin position="303"/>
        <end position="347"/>
    </location>
</feature>
<evidence type="ECO:0000256" key="10">
    <source>
        <dbReference type="ARBA" id="ARBA00023114"/>
    </source>
</evidence>
<feature type="domain" description="SLBB" evidence="19">
    <location>
        <begin position="218"/>
        <end position="296"/>
    </location>
</feature>
<feature type="domain" description="Soluble ligand binding" evidence="18">
    <location>
        <begin position="476"/>
        <end position="524"/>
    </location>
</feature>
<dbReference type="GO" id="GO:0015159">
    <property type="term" value="F:polysaccharide transmembrane transporter activity"/>
    <property type="evidence" value="ECO:0007669"/>
    <property type="project" value="InterPro"/>
</dbReference>
<sequence>MRWLICLLIVASGNLSPSVAQKAADLTDEQVQQFIRQAKASGLSEAQIEQMALSRGFTPSDITNMRQRISELNPTKQPEPVRDQAGSRSQSTDSPVPPPQQPKAETTSAVFGASLFSNANLTFEPNLRIPTPKNYQLGPDDELVVDVYGNAQQTYRTKINPEGSIRLENLSPIYVNGLTVEQAEQRIVGRLRQLYTGLNSPSSGVYAQVSLGNIRSIKVTLIGQVVKPGTYTLSSLGTVFNALYAAGGPDPSRGSFRDIRVYRANRQIRTLDIYDFLLGADQKDNIRLQDQDIVFVNHYETRVELNGEVKQPGQYEVKKGELLKTVLAFAGGFTDRAYTASLTLRRNTAKELEIGTIQATDLGTFVPQKGDQYVVSSITGRFSNRVMINGAVFRPGTYALQNSPTLRQLITTAEGLREDAFLNRGTIRRLRENLDPELISVDLGKLMRGEISDIPLQREDNVTILAYGDLREKRTVSLQGAVNKPGQFDYADSMSVANLIVLAGGFTEGATGSRIEIARRLRNDTTGLPDNQNIRIIQFDLDERLRLTEADARFHLQPFDEVFVRTSPRYEPQKMVTITGEVKYPGRYAIRDKSERISELISRAGGLQSSAFLKATRFIRKGELISIDIHQILQKPTDSGNLLLLAGDSITIPRKVELVRIQGEVLNPSTVDYNETKSFRSYIDEAGGFTSKAQRKKSYVRYANGQIRRTKQFLFFRSYPSPDPGMEVIIPAKARREDSKLSPAERVAVMTGITSLAAVVLTVIRLF</sequence>
<protein>
    <submittedName>
        <fullName evidence="20">Sugar transporter</fullName>
    </submittedName>
</protein>
<dbReference type="AlphaFoldDB" id="A0A3P1BJF5"/>
<keyword evidence="3" id="KW-0813">Transport</keyword>
<evidence type="ECO:0000313" key="20">
    <source>
        <dbReference type="EMBL" id="RRB01267.1"/>
    </source>
</evidence>
<comment type="subcellular location">
    <subcellularLocation>
        <location evidence="1">Cell outer membrane</location>
        <topology evidence="1">Multi-pass membrane protein</topology>
    </subcellularLocation>
</comment>
<evidence type="ECO:0000256" key="2">
    <source>
        <dbReference type="ARBA" id="ARBA00009450"/>
    </source>
</evidence>
<feature type="domain" description="SLBB" evidence="19">
    <location>
        <begin position="574"/>
        <end position="651"/>
    </location>
</feature>
<dbReference type="GO" id="GO:0015288">
    <property type="term" value="F:porin activity"/>
    <property type="evidence" value="ECO:0007669"/>
    <property type="project" value="UniProtKB-KW"/>
</dbReference>
<evidence type="ECO:0000256" key="1">
    <source>
        <dbReference type="ARBA" id="ARBA00004571"/>
    </source>
</evidence>
<keyword evidence="11" id="KW-0472">Membrane</keyword>
<reference evidence="20 21" key="1">
    <citation type="submission" date="2018-11" db="EMBL/GenBank/DDBJ databases">
        <authorList>
            <person name="Zhou Z."/>
            <person name="Wang G."/>
        </authorList>
    </citation>
    <scope>NUCLEOTIDE SEQUENCE [LARGE SCALE GENOMIC DNA]</scope>
    <source>
        <strain evidence="20 21">KCTC52004</strain>
    </source>
</reference>
<comment type="similarity">
    <text evidence="2">Belongs to the BexD/CtrA/VexA family.</text>
</comment>
<evidence type="ECO:0000256" key="6">
    <source>
        <dbReference type="ARBA" id="ARBA00022692"/>
    </source>
</evidence>
<comment type="caution">
    <text evidence="20">The sequence shown here is derived from an EMBL/GenBank/DDBJ whole genome shotgun (WGS) entry which is preliminary data.</text>
</comment>
<keyword evidence="8" id="KW-0625">Polysaccharide transport</keyword>
<keyword evidence="13" id="KW-0998">Cell outer membrane</keyword>
<evidence type="ECO:0000256" key="4">
    <source>
        <dbReference type="ARBA" id="ARBA00022452"/>
    </source>
</evidence>
<evidence type="ECO:0000256" key="11">
    <source>
        <dbReference type="ARBA" id="ARBA00023136"/>
    </source>
</evidence>
<evidence type="ECO:0000256" key="13">
    <source>
        <dbReference type="ARBA" id="ARBA00023237"/>
    </source>
</evidence>
<dbReference type="GO" id="GO:0009279">
    <property type="term" value="C:cell outer membrane"/>
    <property type="evidence" value="ECO:0007669"/>
    <property type="project" value="UniProtKB-SubCell"/>
</dbReference>
<proteinExistence type="inferred from homology"/>
<dbReference type="OrthoDB" id="9808948at2"/>
<evidence type="ECO:0000256" key="3">
    <source>
        <dbReference type="ARBA" id="ARBA00022448"/>
    </source>
</evidence>
<dbReference type="Pfam" id="PF02563">
    <property type="entry name" value="Poly_export"/>
    <property type="match status" value="1"/>
</dbReference>
<evidence type="ECO:0000256" key="14">
    <source>
        <dbReference type="ARBA" id="ARBA00023288"/>
    </source>
</evidence>
<evidence type="ECO:0000313" key="21">
    <source>
        <dbReference type="Proteomes" id="UP000271925"/>
    </source>
</evidence>
<dbReference type="Pfam" id="PF10531">
    <property type="entry name" value="SLBB"/>
    <property type="match status" value="3"/>
</dbReference>
<dbReference type="Pfam" id="PF22461">
    <property type="entry name" value="SLBB_2"/>
    <property type="match status" value="2"/>
</dbReference>
<evidence type="ECO:0000256" key="12">
    <source>
        <dbReference type="ARBA" id="ARBA00023139"/>
    </source>
</evidence>
<keyword evidence="14" id="KW-0449">Lipoprotein</keyword>
<evidence type="ECO:0000256" key="7">
    <source>
        <dbReference type="ARBA" id="ARBA00022729"/>
    </source>
</evidence>
<evidence type="ECO:0000256" key="5">
    <source>
        <dbReference type="ARBA" id="ARBA00022597"/>
    </source>
</evidence>
<dbReference type="GO" id="GO:0006811">
    <property type="term" value="P:monoatomic ion transport"/>
    <property type="evidence" value="ECO:0007669"/>
    <property type="project" value="UniProtKB-KW"/>
</dbReference>
<dbReference type="PANTHER" id="PTHR33619">
    <property type="entry name" value="POLYSACCHARIDE EXPORT PROTEIN GFCE-RELATED"/>
    <property type="match status" value="1"/>
</dbReference>
<keyword evidence="4" id="KW-1134">Transmembrane beta strand</keyword>
<organism evidence="20 21">
    <name type="scientific">Larkinella rosea</name>
    <dbReference type="NCBI Taxonomy" id="2025312"/>
    <lineage>
        <taxon>Bacteria</taxon>
        <taxon>Pseudomonadati</taxon>
        <taxon>Bacteroidota</taxon>
        <taxon>Cytophagia</taxon>
        <taxon>Cytophagales</taxon>
        <taxon>Spirosomataceae</taxon>
        <taxon>Larkinella</taxon>
    </lineage>
</organism>
<feature type="domain" description="Polysaccharide export protein N-terminal" evidence="17">
    <location>
        <begin position="130"/>
        <end position="195"/>
    </location>
</feature>
<keyword evidence="5 20" id="KW-0762">Sugar transport</keyword>
<name>A0A3P1BJF5_9BACT</name>
<gene>
    <name evidence="20" type="ORF">EHT25_22055</name>
</gene>
<keyword evidence="21" id="KW-1185">Reference proteome</keyword>
<dbReference type="Proteomes" id="UP000271925">
    <property type="component" value="Unassembled WGS sequence"/>
</dbReference>
<accession>A0A3P1BJF5</accession>
<evidence type="ECO:0000259" key="17">
    <source>
        <dbReference type="Pfam" id="PF02563"/>
    </source>
</evidence>
<evidence type="ECO:0000259" key="19">
    <source>
        <dbReference type="Pfam" id="PF22461"/>
    </source>
</evidence>
<dbReference type="EMBL" id="RQJO01000010">
    <property type="protein sequence ID" value="RRB01267.1"/>
    <property type="molecule type" value="Genomic_DNA"/>
</dbReference>
<keyword evidence="6" id="KW-0812">Transmembrane</keyword>
<evidence type="ECO:0000259" key="18">
    <source>
        <dbReference type="Pfam" id="PF10531"/>
    </source>
</evidence>
<dbReference type="PANTHER" id="PTHR33619:SF3">
    <property type="entry name" value="POLYSACCHARIDE EXPORT PROTEIN GFCE-RELATED"/>
    <property type="match status" value="1"/>
</dbReference>
<feature type="domain" description="Soluble ligand binding" evidence="18">
    <location>
        <begin position="659"/>
        <end position="701"/>
    </location>
</feature>
<dbReference type="InterPro" id="IPR054765">
    <property type="entry name" value="SLBB_dom"/>
</dbReference>
<dbReference type="InterPro" id="IPR003715">
    <property type="entry name" value="Poly_export_N"/>
</dbReference>
<evidence type="ECO:0000256" key="15">
    <source>
        <dbReference type="SAM" id="MobiDB-lite"/>
    </source>
</evidence>
<dbReference type="Gene3D" id="3.10.560.10">
    <property type="entry name" value="Outer membrane lipoprotein wza domain like"/>
    <property type="match status" value="6"/>
</dbReference>
<dbReference type="GO" id="GO:0046930">
    <property type="term" value="C:pore complex"/>
    <property type="evidence" value="ECO:0007669"/>
    <property type="project" value="UniProtKB-KW"/>
</dbReference>
<evidence type="ECO:0000256" key="9">
    <source>
        <dbReference type="ARBA" id="ARBA00023065"/>
    </source>
</evidence>
<keyword evidence="10" id="KW-0626">Porin</keyword>
<feature type="region of interest" description="Disordered" evidence="15">
    <location>
        <begin position="72"/>
        <end position="106"/>
    </location>
</feature>
<dbReference type="InterPro" id="IPR019554">
    <property type="entry name" value="Soluble_ligand-bd"/>
</dbReference>
<keyword evidence="7 16" id="KW-0732">Signal</keyword>